<proteinExistence type="predicted"/>
<evidence type="ECO:0000313" key="2">
    <source>
        <dbReference type="Proteomes" id="UP001307889"/>
    </source>
</evidence>
<sequence length="319" mass="36530">MRTHILLVQVNVYSPRRVLFTQPKQTTVPMPSSQSICPDGLCPRQVRKRESGEPVPGAPHNCDSITSVARVTYKGAYEGLIGYACPVWEKAARKVHCRRKLISSQRSALLAVTRAYNTTSNDALQVVAGIPPIDLTIKKRALCYYSKRGRLLDIEGVSFEDGSTAKERKKKIEEGIVTEWQRRWSASSKGRETFKYWNDVRERLKQKTFVDEYTVQATTGHGDFNHKLASFRLVEDGGCTCGEMQTAEHLIWRCREYQHFRDELENMEQRKTNIAKNTKTWRKFGSMVKEIMKTKRYLRAYTQEACGPDEAVTVKSLNP</sequence>
<dbReference type="Proteomes" id="UP001307889">
    <property type="component" value="Chromosome 1"/>
</dbReference>
<keyword evidence="2" id="KW-1185">Reference proteome</keyword>
<gene>
    <name evidence="1" type="ORF">NTJ_00196</name>
</gene>
<evidence type="ECO:0000313" key="1">
    <source>
        <dbReference type="EMBL" id="BES87391.1"/>
    </source>
</evidence>
<protein>
    <submittedName>
        <fullName evidence="1">Retrotransposon protein</fullName>
    </submittedName>
</protein>
<dbReference type="EMBL" id="AP028909">
    <property type="protein sequence ID" value="BES87391.1"/>
    <property type="molecule type" value="Genomic_DNA"/>
</dbReference>
<organism evidence="1 2">
    <name type="scientific">Nesidiocoris tenuis</name>
    <dbReference type="NCBI Taxonomy" id="355587"/>
    <lineage>
        <taxon>Eukaryota</taxon>
        <taxon>Metazoa</taxon>
        <taxon>Ecdysozoa</taxon>
        <taxon>Arthropoda</taxon>
        <taxon>Hexapoda</taxon>
        <taxon>Insecta</taxon>
        <taxon>Pterygota</taxon>
        <taxon>Neoptera</taxon>
        <taxon>Paraneoptera</taxon>
        <taxon>Hemiptera</taxon>
        <taxon>Heteroptera</taxon>
        <taxon>Panheteroptera</taxon>
        <taxon>Cimicomorpha</taxon>
        <taxon>Miridae</taxon>
        <taxon>Dicyphina</taxon>
        <taxon>Nesidiocoris</taxon>
    </lineage>
</organism>
<name>A0ABN7A923_9HEMI</name>
<reference evidence="1 2" key="1">
    <citation type="submission" date="2023-09" db="EMBL/GenBank/DDBJ databases">
        <title>Nesidiocoris tenuis whole genome shotgun sequence.</title>
        <authorList>
            <person name="Shibata T."/>
            <person name="Shimoda M."/>
            <person name="Kobayashi T."/>
            <person name="Uehara T."/>
        </authorList>
    </citation>
    <scope>NUCLEOTIDE SEQUENCE [LARGE SCALE GENOMIC DNA]</scope>
    <source>
        <strain evidence="1 2">Japan</strain>
    </source>
</reference>
<accession>A0ABN7A923</accession>